<evidence type="ECO:0008006" key="4">
    <source>
        <dbReference type="Google" id="ProtNLM"/>
    </source>
</evidence>
<reference evidence="2" key="1">
    <citation type="submission" date="2022-12" db="EMBL/GenBank/DDBJ databases">
        <authorList>
            <person name="Petersen C."/>
        </authorList>
    </citation>
    <scope>NUCLEOTIDE SEQUENCE</scope>
    <source>
        <strain evidence="2">IBT 15544</strain>
    </source>
</reference>
<dbReference type="OrthoDB" id="509124at2759"/>
<protein>
    <recommendedName>
        <fullName evidence="4">Coenzyme Q-binding protein COQ10 START domain-containing protein</fullName>
    </recommendedName>
</protein>
<dbReference type="Proteomes" id="UP001150904">
    <property type="component" value="Unassembled WGS sequence"/>
</dbReference>
<gene>
    <name evidence="2" type="ORF">N7498_007059</name>
</gene>
<dbReference type="Pfam" id="PF10604">
    <property type="entry name" value="Polyketide_cyc2"/>
    <property type="match status" value="1"/>
</dbReference>
<sequence>MSSTPPTTMAELIDPTNSTRSTPTIAATDATLQIGSSTTISAPSARVWAALTDTSTWPDWNSFVPRVTIRSQPDQDESTTLSPILQNGTKATFHVRMDPDSTKPQAATDVQLVVTEFVAPNAETGTTGRIVWVGDYDAPGSMSSSLLTAERVHEVTDVEGGTEVRNWECQVGWLVYMVKWMYGAKLRHNFELWVQDLKKFVESGSIS</sequence>
<dbReference type="RefSeq" id="XP_058306370.1">
    <property type="nucleotide sequence ID" value="XM_058454121.1"/>
</dbReference>
<dbReference type="InterPro" id="IPR023393">
    <property type="entry name" value="START-like_dom_sf"/>
</dbReference>
<reference evidence="2" key="2">
    <citation type="journal article" date="2023" name="IMA Fungus">
        <title>Comparative genomic study of the Penicillium genus elucidates a diverse pangenome and 15 lateral gene transfer events.</title>
        <authorList>
            <person name="Petersen C."/>
            <person name="Sorensen T."/>
            <person name="Nielsen M.R."/>
            <person name="Sondergaard T.E."/>
            <person name="Sorensen J.L."/>
            <person name="Fitzpatrick D.A."/>
            <person name="Frisvad J.C."/>
            <person name="Nielsen K.L."/>
        </authorList>
    </citation>
    <scope>NUCLEOTIDE SEQUENCE</scope>
    <source>
        <strain evidence="2">IBT 15544</strain>
    </source>
</reference>
<dbReference type="EMBL" id="JAPQKR010000014">
    <property type="protein sequence ID" value="KAJ5197942.1"/>
    <property type="molecule type" value="Genomic_DNA"/>
</dbReference>
<organism evidence="2 3">
    <name type="scientific">Penicillium cinerascens</name>
    <dbReference type="NCBI Taxonomy" id="70096"/>
    <lineage>
        <taxon>Eukaryota</taxon>
        <taxon>Fungi</taxon>
        <taxon>Dikarya</taxon>
        <taxon>Ascomycota</taxon>
        <taxon>Pezizomycotina</taxon>
        <taxon>Eurotiomycetes</taxon>
        <taxon>Eurotiomycetidae</taxon>
        <taxon>Eurotiales</taxon>
        <taxon>Aspergillaceae</taxon>
        <taxon>Penicillium</taxon>
    </lineage>
</organism>
<keyword evidence="3" id="KW-1185">Reference proteome</keyword>
<comment type="caution">
    <text evidence="2">The sequence shown here is derived from an EMBL/GenBank/DDBJ whole genome shotgun (WGS) entry which is preliminary data.</text>
</comment>
<feature type="region of interest" description="Disordered" evidence="1">
    <location>
        <begin position="1"/>
        <end position="22"/>
    </location>
</feature>
<evidence type="ECO:0000313" key="2">
    <source>
        <dbReference type="EMBL" id="KAJ5197942.1"/>
    </source>
</evidence>
<dbReference type="CDD" id="cd07822">
    <property type="entry name" value="SRPBCC_4"/>
    <property type="match status" value="1"/>
</dbReference>
<name>A0A9W9JK89_9EURO</name>
<dbReference type="Gene3D" id="3.30.530.20">
    <property type="match status" value="1"/>
</dbReference>
<dbReference type="GeneID" id="83181422"/>
<dbReference type="AlphaFoldDB" id="A0A9W9JK89"/>
<dbReference type="SUPFAM" id="SSF55961">
    <property type="entry name" value="Bet v1-like"/>
    <property type="match status" value="1"/>
</dbReference>
<evidence type="ECO:0000313" key="3">
    <source>
        <dbReference type="Proteomes" id="UP001150904"/>
    </source>
</evidence>
<evidence type="ECO:0000256" key="1">
    <source>
        <dbReference type="SAM" id="MobiDB-lite"/>
    </source>
</evidence>
<proteinExistence type="predicted"/>
<dbReference type="InterPro" id="IPR019587">
    <property type="entry name" value="Polyketide_cyclase/dehydratase"/>
</dbReference>
<accession>A0A9W9JK89</accession>